<evidence type="ECO:0000256" key="1">
    <source>
        <dbReference type="ARBA" id="ARBA00022737"/>
    </source>
</evidence>
<feature type="region of interest" description="Disordered" evidence="3">
    <location>
        <begin position="1"/>
        <end position="57"/>
    </location>
</feature>
<feature type="compositionally biased region" description="Pro residues" evidence="3">
    <location>
        <begin position="103"/>
        <end position="113"/>
    </location>
</feature>
<organism evidence="4 5">
    <name type="scientific">Dioscorea cayennensis subsp. rotundata</name>
    <name type="common">White Guinea yam</name>
    <name type="synonym">Dioscorea rotundata</name>
    <dbReference type="NCBI Taxonomy" id="55577"/>
    <lineage>
        <taxon>Eukaryota</taxon>
        <taxon>Viridiplantae</taxon>
        <taxon>Streptophyta</taxon>
        <taxon>Embryophyta</taxon>
        <taxon>Tracheophyta</taxon>
        <taxon>Spermatophyta</taxon>
        <taxon>Magnoliopsida</taxon>
        <taxon>Liliopsida</taxon>
        <taxon>Dioscoreales</taxon>
        <taxon>Dioscoreaceae</taxon>
        <taxon>Dioscorea</taxon>
    </lineage>
</organism>
<feature type="non-terminal residue" evidence="5">
    <location>
        <position position="1"/>
    </location>
</feature>
<sequence length="467" mass="52919">HRRRVLSSSRHPSDQLPSSISPCSLRVSVLSSPNHPHPLSYPRRTPIPLQKDENNGDQTLNLAADADADDDAAWSSEELEAISSLFERKPPQKPMKPVKQRPLPLPLPRPSQTPSPKHHVRLAARSVLSFRSLSSDRVRKNPETLASIAREIQSLPCDVHAHQVLDKWSPSLRKGSLSLIVRELGHMCLPDRALQALCWAQDHRPDFFPDDRVLASTVEVLARSGKLKIEAEMERKYLNSASRSVVEAMARGFIAAENLHRARRLLLLAKDNNRTLDTSIHAKLIMAAGKTPEGYKLALALLEELGEREDFDLKPQDCTGIMKVCIKIGKFEVVENLFKWFKDSGRSPNIVMYTTVIHSRYRNGQYREGMALIWEMEGLNFVLDLAAYRVVIKLCVVLNDLVRAFRYLSKMKEAGFSPTYDIYREMINAYAHSGRIAKCKQLCKEMKMVGMKLDKDTLRLLSQMEVV</sequence>
<feature type="compositionally biased region" description="Polar residues" evidence="3">
    <location>
        <begin position="1"/>
        <end position="22"/>
    </location>
</feature>
<gene>
    <name evidence="5" type="primary">LOC120271740</name>
</gene>
<dbReference type="NCBIfam" id="TIGR00756">
    <property type="entry name" value="PPR"/>
    <property type="match status" value="2"/>
</dbReference>
<dbReference type="Pfam" id="PF13812">
    <property type="entry name" value="PPR_3"/>
    <property type="match status" value="1"/>
</dbReference>
<accession>A0AB40C4R8</accession>
<feature type="repeat" description="PPR" evidence="2">
    <location>
        <begin position="419"/>
        <end position="453"/>
    </location>
</feature>
<proteinExistence type="predicted"/>
<feature type="region of interest" description="Disordered" evidence="3">
    <location>
        <begin position="85"/>
        <end position="119"/>
    </location>
</feature>
<protein>
    <submittedName>
        <fullName evidence="5">Pentatricopeptide repeat-containing protein At2g01860</fullName>
    </submittedName>
</protein>
<evidence type="ECO:0000313" key="5">
    <source>
        <dbReference type="RefSeq" id="XP_039134349.1"/>
    </source>
</evidence>
<dbReference type="InterPro" id="IPR011990">
    <property type="entry name" value="TPR-like_helical_dom_sf"/>
</dbReference>
<name>A0AB40C4R8_DIOCR</name>
<dbReference type="PANTHER" id="PTHR47930:SF2">
    <property type="entry name" value="PENTATRICOPEPTIDE REPEAT PROTEIN (AFU_ORTHOLOGUE AFUA_8G04250)"/>
    <property type="match status" value="1"/>
</dbReference>
<dbReference type="AlphaFoldDB" id="A0AB40C4R8"/>
<dbReference type="RefSeq" id="XP_039134349.1">
    <property type="nucleotide sequence ID" value="XM_039278415.1"/>
</dbReference>
<dbReference type="Proteomes" id="UP001515500">
    <property type="component" value="Chromosome 11"/>
</dbReference>
<dbReference type="InterPro" id="IPR002885">
    <property type="entry name" value="PPR_rpt"/>
</dbReference>
<evidence type="ECO:0000256" key="2">
    <source>
        <dbReference type="PROSITE-ProRule" id="PRU00708"/>
    </source>
</evidence>
<evidence type="ECO:0000256" key="3">
    <source>
        <dbReference type="SAM" id="MobiDB-lite"/>
    </source>
</evidence>
<dbReference type="Gene3D" id="1.25.40.10">
    <property type="entry name" value="Tetratricopeptide repeat domain"/>
    <property type="match status" value="1"/>
</dbReference>
<feature type="repeat" description="PPR" evidence="2">
    <location>
        <begin position="384"/>
        <end position="418"/>
    </location>
</feature>
<keyword evidence="4" id="KW-1185">Reference proteome</keyword>
<dbReference type="PROSITE" id="PS51375">
    <property type="entry name" value="PPR"/>
    <property type="match status" value="2"/>
</dbReference>
<evidence type="ECO:0000313" key="4">
    <source>
        <dbReference type="Proteomes" id="UP001515500"/>
    </source>
</evidence>
<keyword evidence="1" id="KW-0677">Repeat</keyword>
<dbReference type="GeneID" id="120271740"/>
<dbReference type="PANTHER" id="PTHR47930">
    <property type="entry name" value="YALI0C12947P"/>
    <property type="match status" value="1"/>
</dbReference>
<reference evidence="5" key="1">
    <citation type="submission" date="2025-08" db="UniProtKB">
        <authorList>
            <consortium name="RefSeq"/>
        </authorList>
    </citation>
    <scope>IDENTIFICATION</scope>
</reference>